<evidence type="ECO:0000256" key="4">
    <source>
        <dbReference type="ARBA" id="ARBA00023163"/>
    </source>
</evidence>
<evidence type="ECO:0000256" key="3">
    <source>
        <dbReference type="ARBA" id="ARBA00023082"/>
    </source>
</evidence>
<evidence type="ECO:0000256" key="2">
    <source>
        <dbReference type="ARBA" id="ARBA00023015"/>
    </source>
</evidence>
<dbReference type="PANTHER" id="PTHR43133">
    <property type="entry name" value="RNA POLYMERASE ECF-TYPE SIGMA FACTO"/>
    <property type="match status" value="1"/>
</dbReference>
<organism evidence="7 8">
    <name type="scientific">Pseudomonas putida</name>
    <name type="common">Arthrobacter siderocapsulatus</name>
    <dbReference type="NCBI Taxonomy" id="303"/>
    <lineage>
        <taxon>Bacteria</taxon>
        <taxon>Pseudomonadati</taxon>
        <taxon>Pseudomonadota</taxon>
        <taxon>Gammaproteobacteria</taxon>
        <taxon>Pseudomonadales</taxon>
        <taxon>Pseudomonadaceae</taxon>
        <taxon>Pseudomonas</taxon>
    </lineage>
</organism>
<dbReference type="InterPro" id="IPR007627">
    <property type="entry name" value="RNA_pol_sigma70_r2"/>
</dbReference>
<dbReference type="GO" id="GO:0016987">
    <property type="term" value="F:sigma factor activity"/>
    <property type="evidence" value="ECO:0007669"/>
    <property type="project" value="UniProtKB-KW"/>
</dbReference>
<evidence type="ECO:0000256" key="1">
    <source>
        <dbReference type="ARBA" id="ARBA00010641"/>
    </source>
</evidence>
<dbReference type="Gene3D" id="1.10.10.10">
    <property type="entry name" value="Winged helix-like DNA-binding domain superfamily/Winged helix DNA-binding domain"/>
    <property type="match status" value="1"/>
</dbReference>
<dbReference type="GeneID" id="87479348"/>
<dbReference type="InterPro" id="IPR013325">
    <property type="entry name" value="RNA_pol_sigma_r2"/>
</dbReference>
<reference evidence="7 8" key="1">
    <citation type="submission" date="2018-11" db="EMBL/GenBank/DDBJ databases">
        <title>Genomic analyses of the natural microbiome of Caenorhabditis elegans.</title>
        <authorList>
            <person name="Samuel B."/>
        </authorList>
    </citation>
    <scope>NUCLEOTIDE SEQUENCE [LARGE SCALE GENOMIC DNA]</scope>
    <source>
        <strain evidence="7 8">BIGb0473</strain>
    </source>
</reference>
<dbReference type="InterPro" id="IPR013324">
    <property type="entry name" value="RNA_pol_sigma_r3/r4-like"/>
</dbReference>
<accession>A0A9X8HM47</accession>
<evidence type="ECO:0000259" key="5">
    <source>
        <dbReference type="Pfam" id="PF04542"/>
    </source>
</evidence>
<evidence type="ECO:0000259" key="6">
    <source>
        <dbReference type="Pfam" id="PF08281"/>
    </source>
</evidence>
<protein>
    <submittedName>
        <fullName evidence="7">RNA polymerase sigma-70 factor (ECF subfamily)</fullName>
    </submittedName>
</protein>
<dbReference type="GO" id="GO:0006352">
    <property type="term" value="P:DNA-templated transcription initiation"/>
    <property type="evidence" value="ECO:0007669"/>
    <property type="project" value="InterPro"/>
</dbReference>
<dbReference type="PANTHER" id="PTHR43133:SF63">
    <property type="entry name" value="RNA POLYMERASE SIGMA FACTOR FECI-RELATED"/>
    <property type="match status" value="1"/>
</dbReference>
<dbReference type="AlphaFoldDB" id="A0A9X8HM47"/>
<proteinExistence type="inferred from homology"/>
<dbReference type="RefSeq" id="WP_043864306.1">
    <property type="nucleotide sequence ID" value="NZ_LKGZ01000003.1"/>
</dbReference>
<name>A0A9X8HM47_PSEPU</name>
<dbReference type="InterPro" id="IPR039425">
    <property type="entry name" value="RNA_pol_sigma-70-like"/>
</dbReference>
<dbReference type="SUPFAM" id="SSF88946">
    <property type="entry name" value="Sigma2 domain of RNA polymerase sigma factors"/>
    <property type="match status" value="1"/>
</dbReference>
<feature type="domain" description="RNA polymerase sigma factor 70 region 4 type 2" evidence="6">
    <location>
        <begin position="113"/>
        <end position="163"/>
    </location>
</feature>
<dbReference type="InterPro" id="IPR013249">
    <property type="entry name" value="RNA_pol_sigma70_r4_t2"/>
</dbReference>
<dbReference type="Pfam" id="PF08281">
    <property type="entry name" value="Sigma70_r4_2"/>
    <property type="match status" value="1"/>
</dbReference>
<evidence type="ECO:0000313" key="7">
    <source>
        <dbReference type="EMBL" id="ROQ55775.1"/>
    </source>
</evidence>
<dbReference type="GO" id="GO:0003677">
    <property type="term" value="F:DNA binding"/>
    <property type="evidence" value="ECO:0007669"/>
    <property type="project" value="InterPro"/>
</dbReference>
<comment type="caution">
    <text evidence="7">The sequence shown here is derived from an EMBL/GenBank/DDBJ whole genome shotgun (WGS) entry which is preliminary data.</text>
</comment>
<dbReference type="Proteomes" id="UP000269115">
    <property type="component" value="Unassembled WGS sequence"/>
</dbReference>
<evidence type="ECO:0000313" key="8">
    <source>
        <dbReference type="Proteomes" id="UP000269115"/>
    </source>
</evidence>
<dbReference type="InterPro" id="IPR014284">
    <property type="entry name" value="RNA_pol_sigma-70_dom"/>
</dbReference>
<keyword evidence="2" id="KW-0805">Transcription regulation</keyword>
<dbReference type="OrthoDB" id="9180690at2"/>
<dbReference type="EMBL" id="RJUR01000002">
    <property type="protein sequence ID" value="ROQ55775.1"/>
    <property type="molecule type" value="Genomic_DNA"/>
</dbReference>
<dbReference type="NCBIfam" id="TIGR02937">
    <property type="entry name" value="sigma70-ECF"/>
    <property type="match status" value="1"/>
</dbReference>
<gene>
    <name evidence="7" type="ORF">EDF85_0225</name>
</gene>
<keyword evidence="3" id="KW-0731">Sigma factor</keyword>
<comment type="similarity">
    <text evidence="1">Belongs to the sigma-70 factor family. ECF subfamily.</text>
</comment>
<dbReference type="InterPro" id="IPR036388">
    <property type="entry name" value="WH-like_DNA-bd_sf"/>
</dbReference>
<dbReference type="Pfam" id="PF04542">
    <property type="entry name" value="Sigma70_r2"/>
    <property type="match status" value="1"/>
</dbReference>
<keyword evidence="4" id="KW-0804">Transcription</keyword>
<dbReference type="SUPFAM" id="SSF88659">
    <property type="entry name" value="Sigma3 and sigma4 domains of RNA polymerase sigma factors"/>
    <property type="match status" value="1"/>
</dbReference>
<dbReference type="Gene3D" id="1.10.1740.10">
    <property type="match status" value="1"/>
</dbReference>
<dbReference type="CDD" id="cd06171">
    <property type="entry name" value="Sigma70_r4"/>
    <property type="match status" value="1"/>
</dbReference>
<feature type="domain" description="RNA polymerase sigma-70 region 2" evidence="5">
    <location>
        <begin position="13"/>
        <end position="78"/>
    </location>
</feature>
<sequence length="171" mass="19216">MKATPPADSLASLYKGYHGWLLVWLRQRLDCPHNAADTAQDTFMRLLSAGSYVAPREPRAFLATVARRLLIDRGRRQKLEQAYREALARHVEYLDQAPSPEQMLAALQALEHIARALDLMSVRAREVFILRHLEGLSHAEIAARLNVSTKTVQNHLVQALLHCHAATDPAL</sequence>